<dbReference type="EMBL" id="CABGGS010000043">
    <property type="protein sequence ID" value="VUS76675.1"/>
    <property type="molecule type" value="Genomic_DNA"/>
</dbReference>
<evidence type="ECO:0000313" key="1">
    <source>
        <dbReference type="EMBL" id="VUS76675.1"/>
    </source>
</evidence>
<sequence length="52" mass="6138">MYMLCRLGYIVHTFFRRSPKRAVVKSLRAWPSLSDLESKCPHVKSLLTLFVR</sequence>
<proteinExistence type="predicted"/>
<comment type="caution">
    <text evidence="1">The sequence shown here is derived from an EMBL/GenBank/DDBJ whole genome shotgun (WGS) entry which is preliminary data.</text>
</comment>
<reference evidence="1 2" key="1">
    <citation type="submission" date="2019-07" db="EMBL/GenBank/DDBJ databases">
        <authorList>
            <person name="Brisse S."/>
            <person name="Rodrigues C."/>
            <person name="Thorpe H."/>
        </authorList>
    </citation>
    <scope>NUCLEOTIDE SEQUENCE [LARGE SCALE GENOMIC DNA]</scope>
    <source>
        <strain evidence="1">SB6411</strain>
    </source>
</reference>
<dbReference type="Proteomes" id="UP000317652">
    <property type="component" value="Unassembled WGS sequence"/>
</dbReference>
<evidence type="ECO:0000313" key="2">
    <source>
        <dbReference type="Proteomes" id="UP000317652"/>
    </source>
</evidence>
<protein>
    <submittedName>
        <fullName evidence="1">Uncharacterized protein</fullName>
    </submittedName>
</protein>
<accession>A0ABY6VGE8</accession>
<name>A0ABY6VGE8_9ENTR</name>
<organism evidence="1 2">
    <name type="scientific">Klebsiella spallanzanii</name>
    <dbReference type="NCBI Taxonomy" id="2587528"/>
    <lineage>
        <taxon>Bacteria</taxon>
        <taxon>Pseudomonadati</taxon>
        <taxon>Pseudomonadota</taxon>
        <taxon>Gammaproteobacteria</taxon>
        <taxon>Enterobacterales</taxon>
        <taxon>Enterobacteriaceae</taxon>
        <taxon>Klebsiella/Raoultella group</taxon>
        <taxon>Klebsiella</taxon>
    </lineage>
</organism>
<gene>
    <name evidence="1" type="ORF">SB6411_02714</name>
</gene>
<keyword evidence="2" id="KW-1185">Reference proteome</keyword>